<dbReference type="Gene3D" id="2.60.40.10">
    <property type="entry name" value="Immunoglobulins"/>
    <property type="match status" value="1"/>
</dbReference>
<comment type="catalytic activity">
    <reaction evidence="1">
        <text>Transfers a segment of a (1-&gt;4)-alpha-D-glucan chain to a primary hydroxy group in a similar glucan chain.</text>
        <dbReference type="EC" id="2.4.1.18"/>
    </reaction>
</comment>
<dbReference type="PROSITE" id="PS00152">
    <property type="entry name" value="ATPASE_ALPHA_BETA"/>
    <property type="match status" value="1"/>
</dbReference>
<dbReference type="Gene3D" id="3.40.50.300">
    <property type="entry name" value="P-loop containing nucleotide triphosphate hydrolases"/>
    <property type="match status" value="1"/>
</dbReference>
<dbReference type="Pfam" id="PF00006">
    <property type="entry name" value="ATP-synt_ab"/>
    <property type="match status" value="1"/>
</dbReference>
<evidence type="ECO:0000256" key="7">
    <source>
        <dbReference type="ARBA" id="ARBA00022679"/>
    </source>
</evidence>
<dbReference type="InterPro" id="IPR005722">
    <property type="entry name" value="ATP_synth_F1_bsu"/>
</dbReference>
<dbReference type="InterPro" id="IPR020003">
    <property type="entry name" value="ATPase_a/bsu_AS"/>
</dbReference>
<keyword evidence="16 18" id="KW-0066">ATP synthesis</keyword>
<dbReference type="Pfam" id="PF00128">
    <property type="entry name" value="Alpha-amylase"/>
    <property type="match status" value="1"/>
</dbReference>
<dbReference type="PANTHER" id="PTHR43651">
    <property type="entry name" value="1,4-ALPHA-GLUCAN-BRANCHING ENZYME"/>
    <property type="match status" value="1"/>
</dbReference>
<dbReference type="GO" id="GO:0005978">
    <property type="term" value="P:glycogen biosynthetic process"/>
    <property type="evidence" value="ECO:0007669"/>
    <property type="project" value="UniProtKB-UniPathway"/>
</dbReference>
<evidence type="ECO:0000256" key="2">
    <source>
        <dbReference type="ARBA" id="ARBA00004370"/>
    </source>
</evidence>
<keyword evidence="8 18" id="KW-0547">Nucleotide-binding</keyword>
<comment type="similarity">
    <text evidence="5">Belongs to the glycosyl hydrolase 13 family. GlgB subfamily.</text>
</comment>
<protein>
    <recommendedName>
        <fullName evidence="18">ATP synthase subunit beta</fullName>
        <ecNumber evidence="18">7.1.2.2</ecNumber>
    </recommendedName>
</protein>
<evidence type="ECO:0000256" key="15">
    <source>
        <dbReference type="ARBA" id="ARBA00023196"/>
    </source>
</evidence>
<evidence type="ECO:0000259" key="21">
    <source>
        <dbReference type="SMART" id="SM00642"/>
    </source>
</evidence>
<dbReference type="FunFam" id="3.20.20.80:FF:000001">
    <property type="entry name" value="1,4-alpha-glucan branching enzyme"/>
    <property type="match status" value="1"/>
</dbReference>
<gene>
    <name evidence="22" type="ORF">K432DRAFT_443771</name>
</gene>
<evidence type="ECO:0000256" key="18">
    <source>
        <dbReference type="RuleBase" id="RU003553"/>
    </source>
</evidence>
<dbReference type="GO" id="GO:0005743">
    <property type="term" value="C:mitochondrial inner membrane"/>
    <property type="evidence" value="ECO:0007669"/>
    <property type="project" value="UniProtKB-ARBA"/>
</dbReference>
<dbReference type="PANTHER" id="PTHR43651:SF3">
    <property type="entry name" value="1,4-ALPHA-GLUCAN-BRANCHING ENZYME"/>
    <property type="match status" value="1"/>
</dbReference>
<organism evidence="22 23">
    <name type="scientific">Lepidopterella palustris CBS 459.81</name>
    <dbReference type="NCBI Taxonomy" id="1314670"/>
    <lineage>
        <taxon>Eukaryota</taxon>
        <taxon>Fungi</taxon>
        <taxon>Dikarya</taxon>
        <taxon>Ascomycota</taxon>
        <taxon>Pezizomycotina</taxon>
        <taxon>Dothideomycetes</taxon>
        <taxon>Pleosporomycetidae</taxon>
        <taxon>Mytilinidiales</taxon>
        <taxon>Argynnaceae</taxon>
        <taxon>Lepidopterella</taxon>
    </lineage>
</organism>
<dbReference type="NCBIfam" id="TIGR01039">
    <property type="entry name" value="atpD"/>
    <property type="match status" value="1"/>
</dbReference>
<dbReference type="InterPro" id="IPR004193">
    <property type="entry name" value="Glyco_hydro_13_N"/>
</dbReference>
<sequence length="1329" mass="147246">MALNQASNNSVMTGPAGDMPADGTGIIKLDPWLSPFKDALRSRYSKAQQWIKTINDTEGGMEKFTRGFEKFGFNVRENGDVVYREWAPNALKAYLIGDFNNWDRDATPMTKDNFGVFEVIVPGKNGQPAIPHDSKIKISLVVPNDHARQERIPAWITRVTQNLSVSPVYDARFWNPPKEQRYVFKHPRPPKPLSARIYEAHVGISSPEPKVATYKEFTHNVLPRIKHLGYNTIQLMAIMEHAYYASFGYQINSFFAASSRYGLPDDLKELVDTAHGMGITVLLDVVHSHASKNVLDGLNMFDNSDHLYFHEGGKGRHELWDSRLFNYGNHEVLRFLLSNLRYWMDEYQFDGFRFDGVTSMLYLHHGIGTGFSGGYHEYFGPGVDEEGVVYLMLANEMLHSLYPNIITIAEDVSGMPGICVALSLGGIGFDYRLAMAIPDLYIKWLKEKQDIDWDMGNLVFTLTNRRHGEKAIAYAESHDQALVGDKSLLMWLCDAQMYTNMSVLSELTPVIDRGIALHKMIRLITHGLGGEGYLNFEGNEFGHPEWLDFPREGNGNSYHYARRQFNLVDDHLLRYRFLNEFDSKMQWTEEKYGWLHSEQAFVSLKHEGDKVIVFERAGLLWIFNFHPSTSFTDYRVGVEQEGTYRIVISSDSKAFGGHGNIDESTRFFTTAFGWNGRKNFLQVYIPTRTAIVLALESTLLRSCAGEDSVASFPLIFRCLNGSFVLTSQPKTIEIIGCFLAHVMSSFRPSRGSALLFEDTTQSTAIFARKVQAGGSCRRSAFFPWTSSTPSKLPSSSPTLSTPTTSVPTSLKMLKSGFQRSLRASFRRPAAVQRAFQPIKSNFAPALSARFASSDSAKDGKIHQVIGAVVDVKFDTEQLPPILNALTTDNGGNKLVLEVAQHLGENVVRCIAMDGTEGLVRGSIATDTGSPILIPVGPGTLGRIMNVTGDPIDERGPIKATKLLPIHADPPEFVEQSTSAEVLVTGIKVVDLLAPYARGGKIGLFGGAGVGKTVFIQELINNIAKAHGGFSVFTGVGERTREGNDLYHEMQETSVIQLDGESKVALVFGQMNEPPGARARVALTGLTIAEYFRDEEGQDVLLFIDNIFRFTQAGSEVSALLGRIPSAVGYQPTLAVDMGAMQERITTTQKGSITSVQAVYVPADDLTDPAPATTFAHLDATTVLSRGISELGIYPAVDPLDSKSRMLDPRVVGEDHYNTATRVQQMLQEYKSLQDIIAILGMDELSEADKLTVERARKLQRFLSQPFTVAQVFTGIEGKLVDLKDTISSFKAIMNGEGDDLPEGAFYMVGDFASARAKGEQILADLEKSS</sequence>
<dbReference type="GO" id="GO:0004553">
    <property type="term" value="F:hydrolase activity, hydrolyzing O-glycosyl compounds"/>
    <property type="evidence" value="ECO:0007669"/>
    <property type="project" value="InterPro"/>
</dbReference>
<evidence type="ECO:0000256" key="8">
    <source>
        <dbReference type="ARBA" id="ARBA00022741"/>
    </source>
</evidence>
<evidence type="ECO:0000313" key="22">
    <source>
        <dbReference type="EMBL" id="OCK79589.1"/>
    </source>
</evidence>
<dbReference type="HAMAP" id="MF_01347">
    <property type="entry name" value="ATP_synth_beta_bact"/>
    <property type="match status" value="1"/>
</dbReference>
<dbReference type="Gene3D" id="3.20.20.80">
    <property type="entry name" value="Glycosidases"/>
    <property type="match status" value="1"/>
</dbReference>
<dbReference type="FunFam" id="1.10.1140.10:FF:000001">
    <property type="entry name" value="ATP synthase subunit beta"/>
    <property type="match status" value="1"/>
</dbReference>
<evidence type="ECO:0000256" key="4">
    <source>
        <dbReference type="ARBA" id="ARBA00008936"/>
    </source>
</evidence>
<evidence type="ECO:0000256" key="16">
    <source>
        <dbReference type="ARBA" id="ARBA00023310"/>
    </source>
</evidence>
<comment type="catalytic activity">
    <reaction evidence="18">
        <text>ATP + H2O + 4 H(+)(in) = ADP + phosphate + 5 H(+)(out)</text>
        <dbReference type="Rhea" id="RHEA:57720"/>
        <dbReference type="ChEBI" id="CHEBI:15377"/>
        <dbReference type="ChEBI" id="CHEBI:15378"/>
        <dbReference type="ChEBI" id="CHEBI:30616"/>
        <dbReference type="ChEBI" id="CHEBI:43474"/>
        <dbReference type="ChEBI" id="CHEBI:456216"/>
        <dbReference type="EC" id="7.1.2.2"/>
    </reaction>
</comment>
<dbReference type="CDD" id="cd11321">
    <property type="entry name" value="AmyAc_bac_euk_BE"/>
    <property type="match status" value="1"/>
</dbReference>
<dbReference type="Gene3D" id="2.60.40.1180">
    <property type="entry name" value="Golgi alpha-mannosidase II"/>
    <property type="match status" value="1"/>
</dbReference>
<dbReference type="InterPro" id="IPR017853">
    <property type="entry name" value="GH"/>
</dbReference>
<evidence type="ECO:0000256" key="17">
    <source>
        <dbReference type="ARBA" id="ARBA00049618"/>
    </source>
</evidence>
<keyword evidence="10 18" id="KW-0067">ATP-binding</keyword>
<evidence type="ECO:0000313" key="23">
    <source>
        <dbReference type="Proteomes" id="UP000250266"/>
    </source>
</evidence>
<dbReference type="Proteomes" id="UP000250266">
    <property type="component" value="Unassembled WGS sequence"/>
</dbReference>
<comment type="pathway">
    <text evidence="3">Glycan biosynthesis; glycogen biosynthesis.</text>
</comment>
<dbReference type="EC" id="7.1.2.2" evidence="18"/>
<dbReference type="InterPro" id="IPR036121">
    <property type="entry name" value="ATPase_F1/V1/A1_a/bsu_N_sf"/>
</dbReference>
<keyword evidence="12" id="KW-0320">Glycogen biosynthesis</keyword>
<evidence type="ECO:0000256" key="12">
    <source>
        <dbReference type="ARBA" id="ARBA00023056"/>
    </source>
</evidence>
<keyword evidence="6" id="KW-0813">Transport</keyword>
<dbReference type="SUPFAM" id="SSF81296">
    <property type="entry name" value="E set domains"/>
    <property type="match status" value="1"/>
</dbReference>
<dbReference type="Pfam" id="PF02922">
    <property type="entry name" value="CBM_48"/>
    <property type="match status" value="1"/>
</dbReference>
<dbReference type="CDD" id="cd02854">
    <property type="entry name" value="E_set_GBE_euk_N"/>
    <property type="match status" value="1"/>
</dbReference>
<evidence type="ECO:0000256" key="13">
    <source>
        <dbReference type="ARBA" id="ARBA00023065"/>
    </source>
</evidence>
<dbReference type="GO" id="GO:0003844">
    <property type="term" value="F:1,4-alpha-glucan branching enzyme activity"/>
    <property type="evidence" value="ECO:0007669"/>
    <property type="project" value="UniProtKB-EC"/>
</dbReference>
<dbReference type="SUPFAM" id="SSF51011">
    <property type="entry name" value="Glycosyl hydrolase domain"/>
    <property type="match status" value="1"/>
</dbReference>
<evidence type="ECO:0000256" key="9">
    <source>
        <dbReference type="ARBA" id="ARBA00022781"/>
    </source>
</evidence>
<dbReference type="OrthoDB" id="196493at2759"/>
<dbReference type="InterPro" id="IPR013780">
    <property type="entry name" value="Glyco_hydro_b"/>
</dbReference>
<dbReference type="EMBL" id="KV744997">
    <property type="protein sequence ID" value="OCK79589.1"/>
    <property type="molecule type" value="Genomic_DNA"/>
</dbReference>
<name>A0A8E2JEI2_9PEZI</name>
<dbReference type="InterPro" id="IPR004100">
    <property type="entry name" value="ATPase_F1/V1/A1_a/bsu_N"/>
</dbReference>
<dbReference type="GO" id="GO:0046933">
    <property type="term" value="F:proton-transporting ATP synthase activity, rotational mechanism"/>
    <property type="evidence" value="ECO:0007669"/>
    <property type="project" value="InterPro"/>
</dbReference>
<keyword evidence="13" id="KW-0406">Ion transport</keyword>
<evidence type="ECO:0000256" key="10">
    <source>
        <dbReference type="ARBA" id="ARBA00022840"/>
    </source>
</evidence>
<dbReference type="GO" id="GO:0005524">
    <property type="term" value="F:ATP binding"/>
    <property type="evidence" value="ECO:0007669"/>
    <property type="project" value="UniProtKB-KW"/>
</dbReference>
<comment type="function">
    <text evidence="18">Produces ATP from ADP in the presence of a proton gradient across the membrane.</text>
</comment>
<comment type="function">
    <text evidence="17">Glycogen-branching enzyme participates in the glycogen biosynthetic process along with glycogenin and glycogen synthase. Generates alpha-1,6-glucosidic branches from alpha-1,4-linked glucose chains, to increase solubility of the glycogen polymer.</text>
</comment>
<comment type="similarity">
    <text evidence="4">Belongs to the ATPase alpha/beta chains family.</text>
</comment>
<dbReference type="SUPFAM" id="SSF47917">
    <property type="entry name" value="C-terminal domain of alpha and beta subunits of F1 ATP synthase"/>
    <property type="match status" value="1"/>
</dbReference>
<feature type="domain" description="Glycosyl hydrolase family 13 catalytic" evidence="21">
    <location>
        <begin position="167"/>
        <end position="524"/>
    </location>
</feature>
<dbReference type="FunFam" id="3.40.50.300:FF:000026">
    <property type="entry name" value="ATP synthase subunit beta"/>
    <property type="match status" value="1"/>
</dbReference>
<dbReference type="Pfam" id="PF02806">
    <property type="entry name" value="Alpha-amylase_C"/>
    <property type="match status" value="1"/>
</dbReference>
<feature type="domain" description="AAA+ ATPase" evidence="20">
    <location>
        <begin position="997"/>
        <end position="1180"/>
    </location>
</feature>
<dbReference type="GO" id="GO:0043169">
    <property type="term" value="F:cation binding"/>
    <property type="evidence" value="ECO:0007669"/>
    <property type="project" value="InterPro"/>
</dbReference>
<dbReference type="InterPro" id="IPR055190">
    <property type="entry name" value="ATP-synt_VA_C"/>
</dbReference>
<keyword evidence="14" id="KW-0472">Membrane</keyword>
<dbReference type="GO" id="GO:0045259">
    <property type="term" value="C:proton-transporting ATP synthase complex"/>
    <property type="evidence" value="ECO:0007669"/>
    <property type="project" value="UniProtKB-KW"/>
</dbReference>
<comment type="subcellular location">
    <subcellularLocation>
        <location evidence="2">Membrane</location>
    </subcellularLocation>
</comment>
<dbReference type="SUPFAM" id="SSF51445">
    <property type="entry name" value="(Trans)glycosidases"/>
    <property type="match status" value="1"/>
</dbReference>
<keyword evidence="7" id="KW-0808">Transferase</keyword>
<feature type="region of interest" description="Disordered" evidence="19">
    <location>
        <begin position="787"/>
        <end position="806"/>
    </location>
</feature>
<keyword evidence="11" id="KW-1278">Translocase</keyword>
<dbReference type="Pfam" id="PF22919">
    <property type="entry name" value="ATP-synt_VA_C"/>
    <property type="match status" value="1"/>
</dbReference>
<dbReference type="InterPro" id="IPR006047">
    <property type="entry name" value="GH13_cat_dom"/>
</dbReference>
<reference evidence="22 23" key="1">
    <citation type="journal article" date="2016" name="Nat. Commun.">
        <title>Ectomycorrhizal ecology is imprinted in the genome of the dominant symbiotic fungus Cenococcum geophilum.</title>
        <authorList>
            <consortium name="DOE Joint Genome Institute"/>
            <person name="Peter M."/>
            <person name="Kohler A."/>
            <person name="Ohm R.A."/>
            <person name="Kuo A."/>
            <person name="Krutzmann J."/>
            <person name="Morin E."/>
            <person name="Arend M."/>
            <person name="Barry K.W."/>
            <person name="Binder M."/>
            <person name="Choi C."/>
            <person name="Clum A."/>
            <person name="Copeland A."/>
            <person name="Grisel N."/>
            <person name="Haridas S."/>
            <person name="Kipfer T."/>
            <person name="LaButti K."/>
            <person name="Lindquist E."/>
            <person name="Lipzen A."/>
            <person name="Maire R."/>
            <person name="Meier B."/>
            <person name="Mihaltcheva S."/>
            <person name="Molinier V."/>
            <person name="Murat C."/>
            <person name="Poggeler S."/>
            <person name="Quandt C.A."/>
            <person name="Sperisen C."/>
            <person name="Tritt A."/>
            <person name="Tisserant E."/>
            <person name="Crous P.W."/>
            <person name="Henrissat B."/>
            <person name="Nehls U."/>
            <person name="Egli S."/>
            <person name="Spatafora J.W."/>
            <person name="Grigoriev I.V."/>
            <person name="Martin F.M."/>
        </authorList>
    </citation>
    <scope>NUCLEOTIDE SEQUENCE [LARGE SCALE GENOMIC DNA]</scope>
    <source>
        <strain evidence="22 23">CBS 459.81</strain>
    </source>
</reference>
<dbReference type="FunFam" id="2.60.40.10:FF:000250">
    <property type="entry name" value="1,4-alpha-glucan-branching enzyme, chloroplastic/amyloplastic"/>
    <property type="match status" value="1"/>
</dbReference>
<dbReference type="FunFam" id="2.60.40.1180:FF:000003">
    <property type="entry name" value="1,4-alpha-glucan-branching enzyme, chloroplastic/amyloplastic"/>
    <property type="match status" value="1"/>
</dbReference>
<evidence type="ECO:0000256" key="1">
    <source>
        <dbReference type="ARBA" id="ARBA00000826"/>
    </source>
</evidence>
<dbReference type="CDD" id="cd01133">
    <property type="entry name" value="F1-ATPase_beta_CD"/>
    <property type="match status" value="1"/>
</dbReference>
<dbReference type="Gene3D" id="2.40.10.170">
    <property type="match status" value="1"/>
</dbReference>
<evidence type="ECO:0000259" key="20">
    <source>
        <dbReference type="SMART" id="SM00382"/>
    </source>
</evidence>
<keyword evidence="22" id="KW-0378">Hydrolase</keyword>
<dbReference type="SMART" id="SM00382">
    <property type="entry name" value="AAA"/>
    <property type="match status" value="1"/>
</dbReference>
<dbReference type="UniPathway" id="UPA00164"/>
<accession>A0A8E2JEI2</accession>
<dbReference type="InterPro" id="IPR003593">
    <property type="entry name" value="AAA+_ATPase"/>
</dbReference>
<dbReference type="SUPFAM" id="SSF52540">
    <property type="entry name" value="P-loop containing nucleoside triphosphate hydrolases"/>
    <property type="match status" value="1"/>
</dbReference>
<keyword evidence="23" id="KW-1185">Reference proteome</keyword>
<dbReference type="InterPro" id="IPR024034">
    <property type="entry name" value="ATPase_F1/V1_b/a_C"/>
</dbReference>
<evidence type="ECO:0000256" key="19">
    <source>
        <dbReference type="SAM" id="MobiDB-lite"/>
    </source>
</evidence>
<dbReference type="CDD" id="cd18110">
    <property type="entry name" value="ATP-synt_F1_beta_C"/>
    <property type="match status" value="1"/>
</dbReference>
<evidence type="ECO:0000256" key="5">
    <source>
        <dbReference type="ARBA" id="ARBA00009000"/>
    </source>
</evidence>
<evidence type="ECO:0000256" key="3">
    <source>
        <dbReference type="ARBA" id="ARBA00004964"/>
    </source>
</evidence>
<dbReference type="InterPro" id="IPR014756">
    <property type="entry name" value="Ig_E-set"/>
</dbReference>
<comment type="subunit">
    <text evidence="18">F-type ATPases have 2 components, CF(1) - the catalytic core - and CF(0) - the membrane proton channel. CF(1) and CF(0) have multiple subunits.</text>
</comment>
<keyword evidence="15 18" id="KW-0139">CF(1)</keyword>
<dbReference type="SMART" id="SM00642">
    <property type="entry name" value="Aamy"/>
    <property type="match status" value="1"/>
</dbReference>
<evidence type="ECO:0000256" key="14">
    <source>
        <dbReference type="ARBA" id="ARBA00023136"/>
    </source>
</evidence>
<dbReference type="InterPro" id="IPR000194">
    <property type="entry name" value="ATPase_F1/V1/A1_a/bsu_nucl-bd"/>
</dbReference>
<evidence type="ECO:0000256" key="11">
    <source>
        <dbReference type="ARBA" id="ARBA00022967"/>
    </source>
</evidence>
<dbReference type="Gene3D" id="1.10.1140.10">
    <property type="entry name" value="Bovine Mitochondrial F1-atpase, Atp Synthase Beta Chain, Chain D, domain 3"/>
    <property type="match status" value="1"/>
</dbReference>
<dbReference type="InterPro" id="IPR027417">
    <property type="entry name" value="P-loop_NTPase"/>
</dbReference>
<dbReference type="InterPro" id="IPR006048">
    <property type="entry name" value="A-amylase/branching_C"/>
</dbReference>
<dbReference type="Pfam" id="PF02874">
    <property type="entry name" value="ATP-synt_ab_N"/>
    <property type="match status" value="1"/>
</dbReference>
<keyword evidence="9" id="KW-0375">Hydrogen ion transport</keyword>
<evidence type="ECO:0000256" key="6">
    <source>
        <dbReference type="ARBA" id="ARBA00022448"/>
    </source>
</evidence>
<dbReference type="InterPro" id="IPR013783">
    <property type="entry name" value="Ig-like_fold"/>
</dbReference>
<dbReference type="CDD" id="cd18115">
    <property type="entry name" value="ATP-synt_F1_beta_N"/>
    <property type="match status" value="1"/>
</dbReference>
<proteinExistence type="inferred from homology"/>
<dbReference type="SUPFAM" id="SSF50615">
    <property type="entry name" value="N-terminal domain of alpha and beta subunits of F1 ATP synthase"/>
    <property type="match status" value="1"/>
</dbReference>